<dbReference type="Proteomes" id="UP000005435">
    <property type="component" value="Chromosome"/>
</dbReference>
<dbReference type="KEGG" id="ccl:Clocl_1553"/>
<dbReference type="Pfam" id="PF01613">
    <property type="entry name" value="Flavin_Reduct"/>
    <property type="match status" value="1"/>
</dbReference>
<dbReference type="Gene3D" id="2.30.110.10">
    <property type="entry name" value="Electron Transport, Fmn-binding Protein, Chain A"/>
    <property type="match status" value="1"/>
</dbReference>
<organism evidence="3 4">
    <name type="scientific">Acetivibrio clariflavus (strain DSM 19732 / NBRC 101661 / EBR45)</name>
    <name type="common">Clostridium clariflavum</name>
    <dbReference type="NCBI Taxonomy" id="720554"/>
    <lineage>
        <taxon>Bacteria</taxon>
        <taxon>Bacillati</taxon>
        <taxon>Bacillota</taxon>
        <taxon>Clostridia</taxon>
        <taxon>Eubacteriales</taxon>
        <taxon>Oscillospiraceae</taxon>
        <taxon>Acetivibrio</taxon>
    </lineage>
</organism>
<dbReference type="OrthoDB" id="9791490at2"/>
<sequence length="167" mass="19612">MGFVEIDADKFELNPFKFWDKDWALVTAGTKDSVNTMTVGWGNFGILWGKKVVSIYIRPQRYTKEFVDKNHRFSVTYFGEERKKEMAYLGTVSGRDEDKISKAGLTVAYHDGVPYINEGKIVFICRKLWETEINPERFIDKSIDNFYPEKDYHTQYIAEVEKILIRE</sequence>
<feature type="domain" description="Flavin reductase like" evidence="2">
    <location>
        <begin position="24"/>
        <end position="165"/>
    </location>
</feature>
<dbReference type="EMBL" id="CP003065">
    <property type="protein sequence ID" value="AEV68190.1"/>
    <property type="molecule type" value="Genomic_DNA"/>
</dbReference>
<evidence type="ECO:0000313" key="3">
    <source>
        <dbReference type="EMBL" id="AEV68190.1"/>
    </source>
</evidence>
<reference evidence="4" key="1">
    <citation type="submission" date="2011-12" db="EMBL/GenBank/DDBJ databases">
        <title>Complete sequence of Clostridium clariflavum DSM 19732.</title>
        <authorList>
            <consortium name="US DOE Joint Genome Institute"/>
            <person name="Lucas S."/>
            <person name="Han J."/>
            <person name="Lapidus A."/>
            <person name="Cheng J.-F."/>
            <person name="Goodwin L."/>
            <person name="Pitluck S."/>
            <person name="Peters L."/>
            <person name="Teshima H."/>
            <person name="Detter J.C."/>
            <person name="Han C."/>
            <person name="Tapia R."/>
            <person name="Land M."/>
            <person name="Hauser L."/>
            <person name="Kyrpides N."/>
            <person name="Ivanova N."/>
            <person name="Pagani I."/>
            <person name="Kitzmiller T."/>
            <person name="Lynd L."/>
            <person name="Izquierdo J."/>
            <person name="Woyke T."/>
        </authorList>
    </citation>
    <scope>NUCLEOTIDE SEQUENCE [LARGE SCALE GENOMIC DNA]</scope>
    <source>
        <strain evidence="4">DSM 19732 / NBRC 101661 / EBR45</strain>
    </source>
</reference>
<dbReference type="HOGENOM" id="CLU_102849_0_0_9"/>
<proteinExistence type="inferred from homology"/>
<dbReference type="InterPro" id="IPR012349">
    <property type="entry name" value="Split_barrel_FMN-bd"/>
</dbReference>
<dbReference type="InterPro" id="IPR002563">
    <property type="entry name" value="Flavin_Rdtase-like_dom"/>
</dbReference>
<dbReference type="AlphaFoldDB" id="G8M2S6"/>
<keyword evidence="4" id="KW-1185">Reference proteome</keyword>
<dbReference type="InterPro" id="IPR052174">
    <property type="entry name" value="Flavoredoxin"/>
</dbReference>
<name>G8M2S6_ACECE</name>
<reference evidence="3 4" key="2">
    <citation type="journal article" date="2012" name="Stand. Genomic Sci.">
        <title>Complete Genome Sequence of Clostridium clariflavum DSM 19732.</title>
        <authorList>
            <person name="Izquierdo J.A."/>
            <person name="Goodwin L."/>
            <person name="Davenport K.W."/>
            <person name="Teshima H."/>
            <person name="Bruce D."/>
            <person name="Detter C."/>
            <person name="Tapia R."/>
            <person name="Han S."/>
            <person name="Land M."/>
            <person name="Hauser L."/>
            <person name="Jeffries C.D."/>
            <person name="Han J."/>
            <person name="Pitluck S."/>
            <person name="Nolan M."/>
            <person name="Chen A."/>
            <person name="Huntemann M."/>
            <person name="Mavromatis K."/>
            <person name="Mikhailova N."/>
            <person name="Liolios K."/>
            <person name="Woyke T."/>
            <person name="Lynd L.R."/>
        </authorList>
    </citation>
    <scope>NUCLEOTIDE SEQUENCE [LARGE SCALE GENOMIC DNA]</scope>
    <source>
        <strain evidence="4">DSM 19732 / NBRC 101661 / EBR45</strain>
    </source>
</reference>
<dbReference type="PANTHER" id="PTHR43567:SF5">
    <property type="entry name" value="HYPOTHETICAL CYTOSOLIC PROTEIN"/>
    <property type="match status" value="1"/>
</dbReference>
<dbReference type="SUPFAM" id="SSF50475">
    <property type="entry name" value="FMN-binding split barrel"/>
    <property type="match status" value="1"/>
</dbReference>
<dbReference type="PANTHER" id="PTHR43567">
    <property type="entry name" value="FLAVOREDOXIN-RELATED-RELATED"/>
    <property type="match status" value="1"/>
</dbReference>
<evidence type="ECO:0000259" key="2">
    <source>
        <dbReference type="Pfam" id="PF01613"/>
    </source>
</evidence>
<accession>G8M2S6</accession>
<gene>
    <name evidence="3" type="ordered locus">Clocl_1553</name>
</gene>
<evidence type="ECO:0000256" key="1">
    <source>
        <dbReference type="ARBA" id="ARBA00038054"/>
    </source>
</evidence>
<dbReference type="STRING" id="720554.Clocl_1553"/>
<dbReference type="GO" id="GO:0016646">
    <property type="term" value="F:oxidoreductase activity, acting on the CH-NH group of donors, NAD or NADP as acceptor"/>
    <property type="evidence" value="ECO:0007669"/>
    <property type="project" value="UniProtKB-ARBA"/>
</dbReference>
<comment type="similarity">
    <text evidence="1">Belongs to the flavoredoxin family.</text>
</comment>
<dbReference type="GO" id="GO:0010181">
    <property type="term" value="F:FMN binding"/>
    <property type="evidence" value="ECO:0007669"/>
    <property type="project" value="InterPro"/>
</dbReference>
<dbReference type="eggNOG" id="COG1853">
    <property type="taxonomic scope" value="Bacteria"/>
</dbReference>
<dbReference type="RefSeq" id="WP_014254796.1">
    <property type="nucleotide sequence ID" value="NC_016627.1"/>
</dbReference>
<evidence type="ECO:0000313" key="4">
    <source>
        <dbReference type="Proteomes" id="UP000005435"/>
    </source>
</evidence>
<protein>
    <submittedName>
        <fullName evidence="3">Conserved protein of DIM6/NTAB family</fullName>
    </submittedName>
</protein>